<evidence type="ECO:0000313" key="2">
    <source>
        <dbReference type="Proteomes" id="UP001165121"/>
    </source>
</evidence>
<dbReference type="InterPro" id="IPR043502">
    <property type="entry name" value="DNA/RNA_pol_sf"/>
</dbReference>
<evidence type="ECO:0000313" key="1">
    <source>
        <dbReference type="EMBL" id="GMF64214.1"/>
    </source>
</evidence>
<dbReference type="InterPro" id="IPR051320">
    <property type="entry name" value="Viral_Replic_Matur_Polypro"/>
</dbReference>
<dbReference type="SUPFAM" id="SSF56672">
    <property type="entry name" value="DNA/RNA polymerases"/>
    <property type="match status" value="1"/>
</dbReference>
<dbReference type="Proteomes" id="UP001165121">
    <property type="component" value="Unassembled WGS sequence"/>
</dbReference>
<sequence length="421" mass="47636">MHTRKYRDWQVLALAAATDGQLSDKERLLYEEWLAQQPPAVERRQYAAPGGIHFEDYAHELAFLPDLTVPASTILDYDTPNVKNPTLDPIAQLKLVETLRRHEEIMIASGNALPPPAYGVVCDIDVRGHAPIKQRARRIPLKYLRRLYELLKGLLEAGLIAFSSSPRASPIVIVLKKNGQDIRLCIDYKPRKDASSDFWAIMMTMRARWVSAFVCALGHFEWLRMSFGFKNAPMIYQRMIDNALRGYVQPKGGWEAFAQRMKDAEAKALALRKEFMVISRRSPTSARPAQTKYDADHRALAEHDPLMELINSPAADMFTVGEQDESKLVPVFHRRSFVEDICFGGATFDECLDTLDRLLARFAECRISVSFTKSQEACGNRRAPVPLIKERNAVVLRSTQLLRALHTRLGCIWSSAIPAKG</sequence>
<dbReference type="EMBL" id="BSXT01007776">
    <property type="protein sequence ID" value="GMF64214.1"/>
    <property type="molecule type" value="Genomic_DNA"/>
</dbReference>
<gene>
    <name evidence="1" type="ORF">Pfra01_002808400</name>
</gene>
<reference evidence="1" key="1">
    <citation type="submission" date="2023-04" db="EMBL/GenBank/DDBJ databases">
        <title>Phytophthora fragariaefolia NBRC 109709.</title>
        <authorList>
            <person name="Ichikawa N."/>
            <person name="Sato H."/>
            <person name="Tonouchi N."/>
        </authorList>
    </citation>
    <scope>NUCLEOTIDE SEQUENCE</scope>
    <source>
        <strain evidence="1">NBRC 109709</strain>
    </source>
</reference>
<accession>A0A9W6YCW0</accession>
<dbReference type="OrthoDB" id="97558at2759"/>
<keyword evidence="2" id="KW-1185">Reference proteome</keyword>
<proteinExistence type="predicted"/>
<comment type="caution">
    <text evidence="1">The sequence shown here is derived from an EMBL/GenBank/DDBJ whole genome shotgun (WGS) entry which is preliminary data.</text>
</comment>
<dbReference type="AlphaFoldDB" id="A0A9W6YCW0"/>
<dbReference type="PANTHER" id="PTHR33064:SF37">
    <property type="entry name" value="RIBONUCLEASE H"/>
    <property type="match status" value="1"/>
</dbReference>
<protein>
    <submittedName>
        <fullName evidence="1">Unnamed protein product</fullName>
    </submittedName>
</protein>
<name>A0A9W6YCW0_9STRA</name>
<dbReference type="PANTHER" id="PTHR33064">
    <property type="entry name" value="POL PROTEIN"/>
    <property type="match status" value="1"/>
</dbReference>
<dbReference type="Gene3D" id="3.10.10.10">
    <property type="entry name" value="HIV Type 1 Reverse Transcriptase, subunit A, domain 1"/>
    <property type="match status" value="1"/>
</dbReference>
<organism evidence="1 2">
    <name type="scientific">Phytophthora fragariaefolia</name>
    <dbReference type="NCBI Taxonomy" id="1490495"/>
    <lineage>
        <taxon>Eukaryota</taxon>
        <taxon>Sar</taxon>
        <taxon>Stramenopiles</taxon>
        <taxon>Oomycota</taxon>
        <taxon>Peronosporomycetes</taxon>
        <taxon>Peronosporales</taxon>
        <taxon>Peronosporaceae</taxon>
        <taxon>Phytophthora</taxon>
    </lineage>
</organism>